<dbReference type="InterPro" id="IPR011047">
    <property type="entry name" value="Quinoprotein_ADH-like_sf"/>
</dbReference>
<dbReference type="EMBL" id="CP022383">
    <property type="protein sequence ID" value="ATA79684.1"/>
    <property type="molecule type" value="Genomic_DNA"/>
</dbReference>
<gene>
    <name evidence="1" type="ORF">CGC59_08345</name>
</gene>
<dbReference type="RefSeq" id="WP_095901564.1">
    <property type="nucleotide sequence ID" value="NZ_CP022383.1"/>
</dbReference>
<sequence>MKFRKIKEIQKVKAFDPKTEVYSVDEPTKGILFNEVFIPLEKVPLDIIAIGQKIFTVDGAGCLKIWEEGILTETIENADLLSPSNDKWVEKFYFDKKEYTNYSNLLDLETNKLILKENIPYQLYAEKNIIIAYDIFEGEIKRINTDTETLWQFTIASLGDSPYPDEEDKIGKFLGITNNYLWIVTNLGRLIALDIQTGEVQKVASPHTTDEKYNYHLNKAFGHIYIKEEDGNLYCMSYNMVTIIDTQTFAIKEEYNFREEDPEGMGQYESVYTPLLQGDYFTFLGSKHKEYGGIGWIGIFDYKARKLVWEYELFPFEERKATRNRLVAPQPLYMSGNKLYIKDIKDNLYIFEREE</sequence>
<name>A0A250F3G5_CAPSP</name>
<organism evidence="1 2">
    <name type="scientific">Capnocytophaga sputigena</name>
    <dbReference type="NCBI Taxonomy" id="1019"/>
    <lineage>
        <taxon>Bacteria</taxon>
        <taxon>Pseudomonadati</taxon>
        <taxon>Bacteroidota</taxon>
        <taxon>Flavobacteriia</taxon>
        <taxon>Flavobacteriales</taxon>
        <taxon>Flavobacteriaceae</taxon>
        <taxon>Capnocytophaga</taxon>
    </lineage>
</organism>
<dbReference type="InterPro" id="IPR015943">
    <property type="entry name" value="WD40/YVTN_repeat-like_dom_sf"/>
</dbReference>
<reference evidence="2" key="1">
    <citation type="submission" date="2017-06" db="EMBL/GenBank/DDBJ databases">
        <title>Capnocytophaga spp. assemblies.</title>
        <authorList>
            <person name="Gulvik C.A."/>
        </authorList>
    </citation>
    <scope>NUCLEOTIDE SEQUENCE [LARGE SCALE GENOMIC DNA]</scope>
    <source>
        <strain evidence="2">H4486</strain>
    </source>
</reference>
<dbReference type="Gene3D" id="2.130.10.10">
    <property type="entry name" value="YVTN repeat-like/Quinoprotein amine dehydrogenase"/>
    <property type="match status" value="1"/>
</dbReference>
<evidence type="ECO:0000313" key="1">
    <source>
        <dbReference type="EMBL" id="ATA79684.1"/>
    </source>
</evidence>
<dbReference type="AlphaFoldDB" id="A0A250F3G5"/>
<accession>A0A250F3G5</accession>
<dbReference type="SUPFAM" id="SSF50998">
    <property type="entry name" value="Quinoprotein alcohol dehydrogenase-like"/>
    <property type="match status" value="1"/>
</dbReference>
<dbReference type="Proteomes" id="UP000217334">
    <property type="component" value="Chromosome"/>
</dbReference>
<proteinExistence type="predicted"/>
<evidence type="ECO:0000313" key="2">
    <source>
        <dbReference type="Proteomes" id="UP000217334"/>
    </source>
</evidence>
<protein>
    <submittedName>
        <fullName evidence="1">Uncharacterized protein</fullName>
    </submittedName>
</protein>